<dbReference type="SUPFAM" id="SSF53098">
    <property type="entry name" value="Ribonuclease H-like"/>
    <property type="match status" value="1"/>
</dbReference>
<dbReference type="Pfam" id="PF03514">
    <property type="entry name" value="GRAS"/>
    <property type="match status" value="2"/>
</dbReference>
<keyword evidence="3" id="KW-0805">Transcription regulation</keyword>
<sequence length="1201" mass="136265">MTKRPFPLKGNRANDVLELIHSDLCGPMSVQARGGFEYFVTFTDDYSRYGYIYLLRRKSECFEKFKAFKAETEKRHRKYIKTLRSDRGGKYISREFISFLSEQGITSQLSTPGMPQQNGVVERRNRTLMEMVRSMTSYSDLPISFWGHAIETAAYILNLVPSKSVPKTPTELWTGRKPSLKHVRMWGCPAHVLKGKTDKLETKTELCFFIGYPRETKDGLFYSPKDKKIIVSTNAHYLEEDYIRNHIPKSQLALNELRGDTIPARIFPSEHEPEPFMVGADILLPQRSGRNVSGPEFETSDISLPVGDEENVEAPVHVPFEEHIDDVQDVVPPVINLPALQPQQDESVVEQRVVLHRSGRTRRPPVRYTLLGEAFDRIPEEVNTEPVCYDDALQDKDADKWLVAMKSKMESMYSNQVWELVEPPKGVKPIGCKWIYKKKRVIDGKVQTYKARLVAKGYTQKEGIDYEETFSPVAMLKSIRILLSIAAYFDYEIWQMDVKTAFLNGSLDECIYMKQPEGFITNGRSRLLVLISVMMSLACIRSGMRFDMKDLGEAAHILGIKLMRNRKKKMIGSSQVLYIDTILNRFNMQGSKKGFLPFRHGIVLYKDQSPKTPEEIESMKAVPYASAVGSLMYAMLCTRPDICFAVGMGNVFVLGDGAISWRSIKQTCVADSTMEAEYVVASEAAKEAVLLRNFLLDLGVVPSVQSPITLYCDNSGAVANSKEPRSHKRAKHIEHHGFYHYGSAILGSSGGRKKGNQTQFYGAGDGGESANSDNLCSGFGFGFDQENADDEGFLLSKYQQQEDEQQKQSFLDYEFLDDLHFDVVSQPIQLCQDYMINPSRTPTGIPNLVEPKKKKGCPFSSTSLELLKNYRSGIRLLNEEKLNEPKHDTASSEAAWRRLSTEEVMRVAGERFMQSFQSSDGISMLSHPFGLSFSGLSEEESRDVRLAEVLLASVEKVVNQQFEAASRMLNQCDYFSSSTRNPVQRVVYHFSEALREKIHRETGRIRFKSPRSEESFDPEESRMGLNPTLLANHQEVPFSQVARFTGIQVILENAAEAKRVHLIDLEIRSGVQWTILMQLLQSGFENRSITEYMYFGHGIRNIVAADGDERKVRSVKIDVWRAFFARFGMVETELSKSSLHQASLVAKEFACGSSCTLDMNQKCLLIGWRGTPILSLSAWNFLRREKKGLEMWIRIQLTASF</sequence>
<dbReference type="InterPro" id="IPR012337">
    <property type="entry name" value="RNaseH-like_sf"/>
</dbReference>
<evidence type="ECO:0000256" key="5">
    <source>
        <dbReference type="PROSITE-ProRule" id="PRU01191"/>
    </source>
</evidence>
<evidence type="ECO:0000313" key="7">
    <source>
        <dbReference type="EMBL" id="WJZ86670.1"/>
    </source>
</evidence>
<dbReference type="Pfam" id="PF07727">
    <property type="entry name" value="RVT_2"/>
    <property type="match status" value="1"/>
</dbReference>
<evidence type="ECO:0000256" key="2">
    <source>
        <dbReference type="ARBA" id="ARBA00022801"/>
    </source>
</evidence>
<dbReference type="InterPro" id="IPR036397">
    <property type="entry name" value="RNaseH_sf"/>
</dbReference>
<reference evidence="7 8" key="1">
    <citation type="journal article" date="2023" name="Hortic Res">
        <title>The complete reference genome for grapevine (Vitis vinifera L.) genetics and breeding.</title>
        <authorList>
            <person name="Shi X."/>
            <person name="Cao S."/>
            <person name="Wang X."/>
            <person name="Huang S."/>
            <person name="Wang Y."/>
            <person name="Liu Z."/>
            <person name="Liu W."/>
            <person name="Leng X."/>
            <person name="Peng Y."/>
            <person name="Wang N."/>
            <person name="Wang Y."/>
            <person name="Ma Z."/>
            <person name="Xu X."/>
            <person name="Zhang F."/>
            <person name="Xue H."/>
            <person name="Zhong H."/>
            <person name="Wang Y."/>
            <person name="Zhang K."/>
            <person name="Velt A."/>
            <person name="Avia K."/>
            <person name="Holtgrawe D."/>
            <person name="Grimplet J."/>
            <person name="Matus J.T."/>
            <person name="Ware D."/>
            <person name="Wu X."/>
            <person name="Wang H."/>
            <person name="Liu C."/>
            <person name="Fang Y."/>
            <person name="Rustenholz C."/>
            <person name="Cheng Z."/>
            <person name="Xiao H."/>
            <person name="Zhou Y."/>
        </authorList>
    </citation>
    <scope>NUCLEOTIDE SEQUENCE [LARGE SCALE GENOMIC DNA]</scope>
    <source>
        <strain evidence="8">cv. Pinot noir / PN40024</strain>
        <tissue evidence="7">Leaf</tissue>
    </source>
</reference>
<evidence type="ECO:0000313" key="8">
    <source>
        <dbReference type="Proteomes" id="UP001227230"/>
    </source>
</evidence>
<name>A0ABY9BUZ0_VITVI</name>
<gene>
    <name evidence="7" type="ORF">VitviT2T_006106</name>
</gene>
<dbReference type="InterPro" id="IPR013103">
    <property type="entry name" value="RVT_2"/>
</dbReference>
<keyword evidence="1" id="KW-0479">Metal-binding</keyword>
<feature type="region of interest" description="SAW" evidence="5">
    <location>
        <begin position="1104"/>
        <end position="1180"/>
    </location>
</feature>
<evidence type="ECO:0000259" key="6">
    <source>
        <dbReference type="PROSITE" id="PS50994"/>
    </source>
</evidence>
<dbReference type="Pfam" id="PF00665">
    <property type="entry name" value="rve"/>
    <property type="match status" value="1"/>
</dbReference>
<dbReference type="PROSITE" id="PS50994">
    <property type="entry name" value="INTEGRASE"/>
    <property type="match status" value="1"/>
</dbReference>
<dbReference type="Proteomes" id="UP001227230">
    <property type="component" value="Chromosome 5"/>
</dbReference>
<evidence type="ECO:0000256" key="1">
    <source>
        <dbReference type="ARBA" id="ARBA00022723"/>
    </source>
</evidence>
<feature type="domain" description="Integrase catalytic" evidence="6">
    <location>
        <begin position="1"/>
        <end position="177"/>
    </location>
</feature>
<comment type="caution">
    <text evidence="5">Lacks conserved residue(s) required for the propagation of feature annotation.</text>
</comment>
<protein>
    <recommendedName>
        <fullName evidence="6">Integrase catalytic domain-containing protein</fullName>
    </recommendedName>
</protein>
<keyword evidence="4" id="KW-0804">Transcription</keyword>
<keyword evidence="2" id="KW-0378">Hydrolase</keyword>
<organism evidence="7 8">
    <name type="scientific">Vitis vinifera</name>
    <name type="common">Grape</name>
    <dbReference type="NCBI Taxonomy" id="29760"/>
    <lineage>
        <taxon>Eukaryota</taxon>
        <taxon>Viridiplantae</taxon>
        <taxon>Streptophyta</taxon>
        <taxon>Embryophyta</taxon>
        <taxon>Tracheophyta</taxon>
        <taxon>Spermatophyta</taxon>
        <taxon>Magnoliopsida</taxon>
        <taxon>eudicotyledons</taxon>
        <taxon>Gunneridae</taxon>
        <taxon>Pentapetalae</taxon>
        <taxon>rosids</taxon>
        <taxon>Vitales</taxon>
        <taxon>Vitaceae</taxon>
        <taxon>Viteae</taxon>
        <taxon>Vitis</taxon>
    </lineage>
</organism>
<dbReference type="Gene3D" id="3.30.420.10">
    <property type="entry name" value="Ribonuclease H-like superfamily/Ribonuclease H"/>
    <property type="match status" value="1"/>
</dbReference>
<dbReference type="PROSITE" id="PS50985">
    <property type="entry name" value="GRAS"/>
    <property type="match status" value="1"/>
</dbReference>
<dbReference type="InterPro" id="IPR039537">
    <property type="entry name" value="Retrotran_Ty1/copia-like"/>
</dbReference>
<dbReference type="InterPro" id="IPR005202">
    <property type="entry name" value="TF_GRAS"/>
</dbReference>
<dbReference type="CDD" id="cd09272">
    <property type="entry name" value="RNase_HI_RT_Ty1"/>
    <property type="match status" value="1"/>
</dbReference>
<dbReference type="PANTHER" id="PTHR42648:SF27">
    <property type="entry name" value="RNA-DIRECTED DNA POLYMERASE"/>
    <property type="match status" value="1"/>
</dbReference>
<evidence type="ECO:0000256" key="4">
    <source>
        <dbReference type="ARBA" id="ARBA00023163"/>
    </source>
</evidence>
<dbReference type="InterPro" id="IPR001584">
    <property type="entry name" value="Integrase_cat-core"/>
</dbReference>
<dbReference type="EMBL" id="CP126652">
    <property type="protein sequence ID" value="WJZ86670.1"/>
    <property type="molecule type" value="Genomic_DNA"/>
</dbReference>
<dbReference type="InterPro" id="IPR057670">
    <property type="entry name" value="SH3_retrovirus"/>
</dbReference>
<accession>A0ABY9BUZ0</accession>
<comment type="similarity">
    <text evidence="5">Belongs to the GRAS family.</text>
</comment>
<dbReference type="PANTHER" id="PTHR42648">
    <property type="entry name" value="TRANSPOSASE, PUTATIVE-RELATED"/>
    <property type="match status" value="1"/>
</dbReference>
<proteinExistence type="inferred from homology"/>
<evidence type="ECO:0000256" key="3">
    <source>
        <dbReference type="ARBA" id="ARBA00023015"/>
    </source>
</evidence>
<dbReference type="Pfam" id="PF25597">
    <property type="entry name" value="SH3_retrovirus"/>
    <property type="match status" value="1"/>
</dbReference>
<keyword evidence="8" id="KW-1185">Reference proteome</keyword>